<name>A0A5N4EB49_CAMDR</name>
<evidence type="ECO:0000313" key="9">
    <source>
        <dbReference type="Proteomes" id="UP000299084"/>
    </source>
</evidence>
<evidence type="ECO:0000256" key="2">
    <source>
        <dbReference type="ARBA" id="ARBA00022723"/>
    </source>
</evidence>
<feature type="compositionally biased region" description="Basic and acidic residues" evidence="7">
    <location>
        <begin position="173"/>
        <end position="182"/>
    </location>
</feature>
<keyword evidence="3" id="KW-0677">Repeat</keyword>
<evidence type="ECO:0000313" key="8">
    <source>
        <dbReference type="EMBL" id="KAB1280595.1"/>
    </source>
</evidence>
<reference evidence="8 9" key="1">
    <citation type="journal article" date="2019" name="Mol. Ecol. Resour.">
        <title>Improving Illumina assemblies with Hi-C and long reads: an example with the North African dromedary.</title>
        <authorList>
            <person name="Elbers J.P."/>
            <person name="Rogers M.F."/>
            <person name="Perelman P.L."/>
            <person name="Proskuryakova A.A."/>
            <person name="Serdyukova N.A."/>
            <person name="Johnson W.E."/>
            <person name="Horin P."/>
            <person name="Corander J."/>
            <person name="Murphy D."/>
            <person name="Burger P.A."/>
        </authorList>
    </citation>
    <scope>NUCLEOTIDE SEQUENCE [LARGE SCALE GENOMIC DNA]</scope>
    <source>
        <strain evidence="8">Drom800</strain>
        <tissue evidence="8">Blood</tissue>
    </source>
</reference>
<dbReference type="EMBL" id="JWIN03000004">
    <property type="protein sequence ID" value="KAB1280595.1"/>
    <property type="molecule type" value="Genomic_DNA"/>
</dbReference>
<keyword evidence="9" id="KW-1185">Reference proteome</keyword>
<feature type="region of interest" description="Disordered" evidence="7">
    <location>
        <begin position="67"/>
        <end position="199"/>
    </location>
</feature>
<evidence type="ECO:0000256" key="7">
    <source>
        <dbReference type="SAM" id="MobiDB-lite"/>
    </source>
</evidence>
<feature type="compositionally biased region" description="Polar residues" evidence="7">
    <location>
        <begin position="98"/>
        <end position="107"/>
    </location>
</feature>
<dbReference type="GO" id="GO:0031499">
    <property type="term" value="C:TRAMP complex"/>
    <property type="evidence" value="ECO:0007669"/>
    <property type="project" value="TreeGrafter"/>
</dbReference>
<proteinExistence type="predicted"/>
<comment type="caution">
    <text evidence="8">The sequence shown here is derived from an EMBL/GenBank/DDBJ whole genome shotgun (WGS) entry which is preliminary data.</text>
</comment>
<dbReference type="GO" id="GO:0008270">
    <property type="term" value="F:zinc ion binding"/>
    <property type="evidence" value="ECO:0007669"/>
    <property type="project" value="UniProtKB-KW"/>
</dbReference>
<dbReference type="GO" id="GO:0071037">
    <property type="term" value="P:nuclear polyadenylation-dependent snRNA catabolic process"/>
    <property type="evidence" value="ECO:0007669"/>
    <property type="project" value="TreeGrafter"/>
</dbReference>
<evidence type="ECO:0000256" key="1">
    <source>
        <dbReference type="ARBA" id="ARBA00004123"/>
    </source>
</evidence>
<keyword evidence="4" id="KW-0863">Zinc-finger</keyword>
<dbReference type="AlphaFoldDB" id="A0A5N4EB49"/>
<dbReference type="InterPro" id="IPR051644">
    <property type="entry name" value="TRAMP_AT-DNA-binding"/>
</dbReference>
<evidence type="ECO:0000256" key="4">
    <source>
        <dbReference type="ARBA" id="ARBA00022771"/>
    </source>
</evidence>
<dbReference type="PANTHER" id="PTHR46543">
    <property type="entry name" value="ZINC FINGER CCHC DOMAIN-CONTAINING PROTEIN 7"/>
    <property type="match status" value="1"/>
</dbReference>
<feature type="compositionally biased region" description="Basic residues" evidence="7">
    <location>
        <begin position="158"/>
        <end position="172"/>
    </location>
</feature>
<comment type="subcellular location">
    <subcellularLocation>
        <location evidence="1">Nucleus</location>
    </subcellularLocation>
</comment>
<dbReference type="GO" id="GO:0071039">
    <property type="term" value="P:nuclear polyadenylation-dependent CUT catabolic process"/>
    <property type="evidence" value="ECO:0007669"/>
    <property type="project" value="TreeGrafter"/>
</dbReference>
<protein>
    <submittedName>
        <fullName evidence="8">Zinc finger CCHC domain-containing protein 7</fullName>
    </submittedName>
</protein>
<organism evidence="8 9">
    <name type="scientific">Camelus dromedarius</name>
    <name type="common">Dromedary</name>
    <name type="synonym">Arabian camel</name>
    <dbReference type="NCBI Taxonomy" id="9838"/>
    <lineage>
        <taxon>Eukaryota</taxon>
        <taxon>Metazoa</taxon>
        <taxon>Chordata</taxon>
        <taxon>Craniata</taxon>
        <taxon>Vertebrata</taxon>
        <taxon>Euteleostomi</taxon>
        <taxon>Mammalia</taxon>
        <taxon>Eutheria</taxon>
        <taxon>Laurasiatheria</taxon>
        <taxon>Artiodactyla</taxon>
        <taxon>Tylopoda</taxon>
        <taxon>Camelidae</taxon>
        <taxon>Camelus</taxon>
    </lineage>
</organism>
<feature type="compositionally biased region" description="Basic and acidic residues" evidence="7">
    <location>
        <begin position="108"/>
        <end position="126"/>
    </location>
</feature>
<dbReference type="GO" id="GO:0071036">
    <property type="term" value="P:nuclear polyadenylation-dependent snoRNA catabolic process"/>
    <property type="evidence" value="ECO:0007669"/>
    <property type="project" value="TreeGrafter"/>
</dbReference>
<keyword evidence="6" id="KW-0539">Nucleus</keyword>
<gene>
    <name evidence="8" type="ORF">Cadr_000015885</name>
</gene>
<feature type="compositionally biased region" description="Basic and acidic residues" evidence="7">
    <location>
        <begin position="134"/>
        <end position="144"/>
    </location>
</feature>
<sequence length="249" mass="29342">MAQAKDVDLGTSSCGKARVMRVGSCPGGECTERRMFNQTFPTSPFIYYYDDKYEIRERDQRIKRKVKELQKNGDFPRQFKRPHMEAADRRPHHDVRKSQASWKNNRWPQEKKEIQKETVSRNNREREKHKKADRCREVDEDFPRGPKVHSSPGTFKTQKPHKPFHYSSHSHKPREDKLPKEGKRGKHKKKESCLEEDGNDNLFLIKQRKKKSKLSWCQHPPLARTSQAEDEGVIIEALKRQGIGFHSKI</sequence>
<dbReference type="GO" id="GO:0071031">
    <property type="term" value="P:nuclear mRNA surveillance of mRNA 3'-end processing"/>
    <property type="evidence" value="ECO:0007669"/>
    <property type="project" value="TreeGrafter"/>
</dbReference>
<dbReference type="GO" id="GO:0071035">
    <property type="term" value="P:nuclear polyadenylation-dependent rRNA catabolic process"/>
    <property type="evidence" value="ECO:0007669"/>
    <property type="project" value="TreeGrafter"/>
</dbReference>
<feature type="compositionally biased region" description="Basic and acidic residues" evidence="7">
    <location>
        <begin position="82"/>
        <end position="91"/>
    </location>
</feature>
<dbReference type="Proteomes" id="UP000299084">
    <property type="component" value="Unassembled WGS sequence"/>
</dbReference>
<keyword evidence="2" id="KW-0479">Metal-binding</keyword>
<evidence type="ECO:0000256" key="5">
    <source>
        <dbReference type="ARBA" id="ARBA00022833"/>
    </source>
</evidence>
<dbReference type="GO" id="GO:0003723">
    <property type="term" value="F:RNA binding"/>
    <property type="evidence" value="ECO:0007669"/>
    <property type="project" value="TreeGrafter"/>
</dbReference>
<dbReference type="PANTHER" id="PTHR46543:SF1">
    <property type="entry name" value="ZINC FINGER CCHC DOMAIN-CONTAINING PROTEIN 7"/>
    <property type="match status" value="1"/>
</dbReference>
<evidence type="ECO:0000256" key="3">
    <source>
        <dbReference type="ARBA" id="ARBA00022737"/>
    </source>
</evidence>
<evidence type="ECO:0000256" key="6">
    <source>
        <dbReference type="ARBA" id="ARBA00023242"/>
    </source>
</evidence>
<accession>A0A5N4EB49</accession>
<dbReference type="GO" id="GO:0071038">
    <property type="term" value="P:TRAMP-dependent tRNA surveillance pathway"/>
    <property type="evidence" value="ECO:0007669"/>
    <property type="project" value="TreeGrafter"/>
</dbReference>
<keyword evidence="5" id="KW-0862">Zinc</keyword>